<reference evidence="2 3" key="1">
    <citation type="submission" date="2013-11" db="EMBL/GenBank/DDBJ databases">
        <title>The Genome Sequence of Phytophthora parasitica P1976.</title>
        <authorList>
            <consortium name="The Broad Institute Genomics Platform"/>
            <person name="Russ C."/>
            <person name="Tyler B."/>
            <person name="Panabieres F."/>
            <person name="Shan W."/>
            <person name="Tripathy S."/>
            <person name="Grunwald N."/>
            <person name="Machado M."/>
            <person name="Johnson C.S."/>
            <person name="Walker B."/>
            <person name="Young S."/>
            <person name="Zeng Q."/>
            <person name="Gargeya S."/>
            <person name="Fitzgerald M."/>
            <person name="Haas B."/>
            <person name="Abouelleil A."/>
            <person name="Allen A.W."/>
            <person name="Alvarado L."/>
            <person name="Arachchi H.M."/>
            <person name="Berlin A.M."/>
            <person name="Chapman S.B."/>
            <person name="Gainer-Dewar J."/>
            <person name="Goldberg J."/>
            <person name="Griggs A."/>
            <person name="Gujja S."/>
            <person name="Hansen M."/>
            <person name="Howarth C."/>
            <person name="Imamovic A."/>
            <person name="Ireland A."/>
            <person name="Larimer J."/>
            <person name="McCowan C."/>
            <person name="Murphy C."/>
            <person name="Pearson M."/>
            <person name="Poon T.W."/>
            <person name="Priest M."/>
            <person name="Roberts A."/>
            <person name="Saif S."/>
            <person name="Shea T."/>
            <person name="Sisk P."/>
            <person name="Sykes S."/>
            <person name="Wortman J."/>
            <person name="Nusbaum C."/>
            <person name="Birren B."/>
        </authorList>
    </citation>
    <scope>NUCLEOTIDE SEQUENCE [LARGE SCALE GENOMIC DNA]</scope>
    <source>
        <strain evidence="2 3">P1976</strain>
    </source>
</reference>
<evidence type="ECO:0000313" key="2">
    <source>
        <dbReference type="EMBL" id="ETO81814.1"/>
    </source>
</evidence>
<dbReference type="Proteomes" id="UP000028582">
    <property type="component" value="Unassembled WGS sequence"/>
</dbReference>
<dbReference type="Pfam" id="PF14223">
    <property type="entry name" value="Retrotran_gag_2"/>
    <property type="match status" value="1"/>
</dbReference>
<sequence>NSKMSASGDKRKEEKKAAHPPFDGKEFEVWLERIKLKMERKGVWKYCEREIEEPEESKQQKHDEWKKETARAKEPLYDGMTDKIMKTVKIETSAFRVVERLKQRFVGKTYFKYAAEMTQLRKLRLQQII</sequence>
<feature type="compositionally biased region" description="Basic and acidic residues" evidence="1">
    <location>
        <begin position="8"/>
        <end position="20"/>
    </location>
</feature>
<dbReference type="AlphaFoldDB" id="A0A081ASF3"/>
<name>A0A081ASF3_PHYNI</name>
<gene>
    <name evidence="2" type="ORF">F444_03947</name>
</gene>
<protein>
    <submittedName>
        <fullName evidence="2">Uncharacterized protein</fullName>
    </submittedName>
</protein>
<comment type="caution">
    <text evidence="2">The sequence shown here is derived from an EMBL/GenBank/DDBJ whole genome shotgun (WGS) entry which is preliminary data.</text>
</comment>
<proteinExistence type="predicted"/>
<evidence type="ECO:0000313" key="3">
    <source>
        <dbReference type="Proteomes" id="UP000028582"/>
    </source>
</evidence>
<accession>A0A081ASF3</accession>
<feature type="non-terminal residue" evidence="2">
    <location>
        <position position="1"/>
    </location>
</feature>
<dbReference type="EMBL" id="ANJA01000795">
    <property type="protein sequence ID" value="ETO81814.1"/>
    <property type="molecule type" value="Genomic_DNA"/>
</dbReference>
<feature type="region of interest" description="Disordered" evidence="1">
    <location>
        <begin position="1"/>
        <end position="20"/>
    </location>
</feature>
<evidence type="ECO:0000256" key="1">
    <source>
        <dbReference type="SAM" id="MobiDB-lite"/>
    </source>
</evidence>
<dbReference type="OrthoDB" id="121492at2759"/>
<organism evidence="2 3">
    <name type="scientific">Phytophthora nicotianae P1976</name>
    <dbReference type="NCBI Taxonomy" id="1317066"/>
    <lineage>
        <taxon>Eukaryota</taxon>
        <taxon>Sar</taxon>
        <taxon>Stramenopiles</taxon>
        <taxon>Oomycota</taxon>
        <taxon>Peronosporomycetes</taxon>
        <taxon>Peronosporales</taxon>
        <taxon>Peronosporaceae</taxon>
        <taxon>Phytophthora</taxon>
    </lineage>
</organism>